<dbReference type="Gene3D" id="2.130.10.30">
    <property type="entry name" value="Regulator of chromosome condensation 1/beta-lactamase-inhibitor protein II"/>
    <property type="match status" value="1"/>
</dbReference>
<dbReference type="PROSITE" id="PS50012">
    <property type="entry name" value="RCC1_3"/>
    <property type="match status" value="2"/>
</dbReference>
<organism evidence="3 4">
    <name type="scientific">Glossina austeni</name>
    <name type="common">Savannah tsetse fly</name>
    <dbReference type="NCBI Taxonomy" id="7395"/>
    <lineage>
        <taxon>Eukaryota</taxon>
        <taxon>Metazoa</taxon>
        <taxon>Ecdysozoa</taxon>
        <taxon>Arthropoda</taxon>
        <taxon>Hexapoda</taxon>
        <taxon>Insecta</taxon>
        <taxon>Pterygota</taxon>
        <taxon>Neoptera</taxon>
        <taxon>Endopterygota</taxon>
        <taxon>Diptera</taxon>
        <taxon>Brachycera</taxon>
        <taxon>Muscomorpha</taxon>
        <taxon>Hippoboscoidea</taxon>
        <taxon>Glossinidae</taxon>
        <taxon>Glossina</taxon>
    </lineage>
</organism>
<dbReference type="Pfam" id="PF13540">
    <property type="entry name" value="RCC1_2"/>
    <property type="match status" value="1"/>
</dbReference>
<dbReference type="SUPFAM" id="SSF50985">
    <property type="entry name" value="RCC1/BLIP-II"/>
    <property type="match status" value="1"/>
</dbReference>
<keyword evidence="4" id="KW-1185">Reference proteome</keyword>
<dbReference type="PANTHER" id="PTHR45982:SF1">
    <property type="entry name" value="REGULATOR OF CHROMOSOME CONDENSATION"/>
    <property type="match status" value="1"/>
</dbReference>
<feature type="region of interest" description="Disordered" evidence="2">
    <location>
        <begin position="1"/>
        <end position="30"/>
    </location>
</feature>
<protein>
    <recommendedName>
        <fullName evidence="5">Regulator of chromosome condensation</fullName>
    </recommendedName>
</protein>
<reference evidence="3" key="1">
    <citation type="submission" date="2020-05" db="UniProtKB">
        <authorList>
            <consortium name="EnsemblMetazoa"/>
        </authorList>
    </citation>
    <scope>IDENTIFICATION</scope>
    <source>
        <strain evidence="3">TTRI</strain>
    </source>
</reference>
<feature type="repeat" description="RCC1" evidence="1">
    <location>
        <begin position="93"/>
        <end position="140"/>
    </location>
</feature>
<feature type="repeat" description="RCC1" evidence="1">
    <location>
        <begin position="40"/>
        <end position="92"/>
    </location>
</feature>
<evidence type="ECO:0000256" key="2">
    <source>
        <dbReference type="SAM" id="MobiDB-lite"/>
    </source>
</evidence>
<dbReference type="PANTHER" id="PTHR45982">
    <property type="entry name" value="REGULATOR OF CHROMOSOME CONDENSATION"/>
    <property type="match status" value="1"/>
</dbReference>
<dbReference type="EnsemblMetazoa" id="GAUT006259-RA">
    <property type="protein sequence ID" value="GAUT006259-PA"/>
    <property type="gene ID" value="GAUT006259"/>
</dbReference>
<sequence>MSRIGERRKATSTNNAGENDEPKRKMQSVLPLPERQRVTGRVLVCGQGDMGQLGLWDHSSKFERKFPTLVEKVVNVADVPAGGMHNLLLTLEGHVYSFDCNDEEALGHDSSEFVPDALDLPNKVLKISAGDSHSTCLLEDGRVFAWGSFRDSHGNMGLTLEGNKHLPIDVLSGTICCDMASDFHFELSEL</sequence>
<accession>A0A1A9UIS3</accession>
<dbReference type="InterPro" id="IPR009091">
    <property type="entry name" value="RCC1/BLIP-II"/>
</dbReference>
<dbReference type="GO" id="GO:0005737">
    <property type="term" value="C:cytoplasm"/>
    <property type="evidence" value="ECO:0007669"/>
    <property type="project" value="TreeGrafter"/>
</dbReference>
<dbReference type="STRING" id="7395.A0A1A9UIS3"/>
<dbReference type="AlphaFoldDB" id="A0A1A9UIS3"/>
<evidence type="ECO:0000313" key="4">
    <source>
        <dbReference type="Proteomes" id="UP000078200"/>
    </source>
</evidence>
<proteinExistence type="predicted"/>
<dbReference type="GO" id="GO:0005085">
    <property type="term" value="F:guanyl-nucleotide exchange factor activity"/>
    <property type="evidence" value="ECO:0007669"/>
    <property type="project" value="TreeGrafter"/>
</dbReference>
<evidence type="ECO:0008006" key="5">
    <source>
        <dbReference type="Google" id="ProtNLM"/>
    </source>
</evidence>
<dbReference type="Pfam" id="PF00415">
    <property type="entry name" value="RCC1"/>
    <property type="match status" value="1"/>
</dbReference>
<evidence type="ECO:0000313" key="3">
    <source>
        <dbReference type="EnsemblMetazoa" id="GAUT006259-PA"/>
    </source>
</evidence>
<evidence type="ECO:0000256" key="1">
    <source>
        <dbReference type="PROSITE-ProRule" id="PRU00235"/>
    </source>
</evidence>
<dbReference type="Proteomes" id="UP000078200">
    <property type="component" value="Unassembled WGS sequence"/>
</dbReference>
<dbReference type="VEuPathDB" id="VectorBase:GAUT006259"/>
<name>A0A1A9UIS3_GLOAU</name>
<dbReference type="InterPro" id="IPR051553">
    <property type="entry name" value="Ran_GTPase-activating"/>
</dbReference>
<dbReference type="InterPro" id="IPR000408">
    <property type="entry name" value="Reg_chr_condens"/>
</dbReference>
<dbReference type="PRINTS" id="PR00633">
    <property type="entry name" value="RCCNDNSATION"/>
</dbReference>